<evidence type="ECO:0000256" key="3">
    <source>
        <dbReference type="ARBA" id="ARBA00022729"/>
    </source>
</evidence>
<keyword evidence="1" id="KW-0645">Protease</keyword>
<organism evidence="9 10">
    <name type="scientific">Duganella zoogloeoides</name>
    <dbReference type="NCBI Taxonomy" id="75659"/>
    <lineage>
        <taxon>Bacteria</taxon>
        <taxon>Pseudomonadati</taxon>
        <taxon>Pseudomonadota</taxon>
        <taxon>Betaproteobacteria</taxon>
        <taxon>Burkholderiales</taxon>
        <taxon>Oxalobacteraceae</taxon>
        <taxon>Telluria group</taxon>
        <taxon>Duganella</taxon>
    </lineage>
</organism>
<evidence type="ECO:0000313" key="9">
    <source>
        <dbReference type="EMBL" id="WQH03131.1"/>
    </source>
</evidence>
<sequence length="237" mass="25918">MKKMVAILVALGTAMCGVATALEAHAASTCYGTAANGRASGAVPLPAQGQNYGVYASLGVTLGRTYVHQRVRDIVVDAYAATYRTLPASRFLYGETGLSTGGPFKPHRTHQNGTSVDFMVPVLDGKGQSVLLPSNALNKFGYALEFDASGKLDDLHIDFEAVAEHLYQLSVAAKLHGAPINRVIFQKELVTQLYRTRRGAYLRNSVTFMKATPWIRHDEHYHVDFTLPCRPLKDYSK</sequence>
<dbReference type="InterPro" id="IPR005073">
    <property type="entry name" value="Peptidase_M74"/>
</dbReference>
<keyword evidence="4" id="KW-0574">Periplasm</keyword>
<keyword evidence="6" id="KW-0862">Zinc</keyword>
<keyword evidence="5" id="KW-0378">Hydrolase</keyword>
<evidence type="ECO:0000256" key="5">
    <source>
        <dbReference type="ARBA" id="ARBA00022801"/>
    </source>
</evidence>
<evidence type="ECO:0000256" key="6">
    <source>
        <dbReference type="ARBA" id="ARBA00022833"/>
    </source>
</evidence>
<evidence type="ECO:0000256" key="1">
    <source>
        <dbReference type="ARBA" id="ARBA00022670"/>
    </source>
</evidence>
<keyword evidence="7" id="KW-0482">Metalloprotease</keyword>
<dbReference type="Pfam" id="PF03411">
    <property type="entry name" value="Peptidase_M74"/>
    <property type="match status" value="1"/>
</dbReference>
<feature type="chain" id="PRO_5045112672" evidence="8">
    <location>
        <begin position="27"/>
        <end position="237"/>
    </location>
</feature>
<protein>
    <submittedName>
        <fullName evidence="9">Penicillin-insensitive murein endopeptidase</fullName>
    </submittedName>
</protein>
<accession>A0ABZ0XV76</accession>
<evidence type="ECO:0000256" key="2">
    <source>
        <dbReference type="ARBA" id="ARBA00022723"/>
    </source>
</evidence>
<dbReference type="EMBL" id="CP140152">
    <property type="protein sequence ID" value="WQH03131.1"/>
    <property type="molecule type" value="Genomic_DNA"/>
</dbReference>
<keyword evidence="3 8" id="KW-0732">Signal</keyword>
<evidence type="ECO:0000256" key="7">
    <source>
        <dbReference type="ARBA" id="ARBA00023049"/>
    </source>
</evidence>
<gene>
    <name evidence="9" type="ORF">SR858_18975</name>
</gene>
<keyword evidence="10" id="KW-1185">Reference proteome</keyword>
<feature type="signal peptide" evidence="8">
    <location>
        <begin position="1"/>
        <end position="26"/>
    </location>
</feature>
<dbReference type="Proteomes" id="UP001326110">
    <property type="component" value="Chromosome"/>
</dbReference>
<dbReference type="RefSeq" id="WP_019924902.1">
    <property type="nucleotide sequence ID" value="NZ_CP140152.1"/>
</dbReference>
<keyword evidence="2" id="KW-0479">Metal-binding</keyword>
<evidence type="ECO:0000256" key="8">
    <source>
        <dbReference type="SAM" id="SignalP"/>
    </source>
</evidence>
<name>A0ABZ0XV76_9BURK</name>
<evidence type="ECO:0000313" key="10">
    <source>
        <dbReference type="Proteomes" id="UP001326110"/>
    </source>
</evidence>
<reference evidence="9 10" key="1">
    <citation type="submission" date="2023-11" db="EMBL/GenBank/DDBJ databases">
        <title>MicrobeMod: A computational toolkit for identifying prokaryotic methylation and restriction-modification with nanopore sequencing.</title>
        <authorList>
            <person name="Crits-Christoph A."/>
            <person name="Kang S.C."/>
            <person name="Lee H."/>
            <person name="Ostrov N."/>
        </authorList>
    </citation>
    <scope>NUCLEOTIDE SEQUENCE [LARGE SCALE GENOMIC DNA]</scope>
    <source>
        <strain evidence="9 10">ATCC 25935</strain>
    </source>
</reference>
<dbReference type="SUPFAM" id="SSF55166">
    <property type="entry name" value="Hedgehog/DD-peptidase"/>
    <property type="match status" value="1"/>
</dbReference>
<dbReference type="InterPro" id="IPR009045">
    <property type="entry name" value="Zn_M74/Hedgehog-like"/>
</dbReference>
<dbReference type="Gene3D" id="3.30.1380.10">
    <property type="match status" value="1"/>
</dbReference>
<evidence type="ECO:0000256" key="4">
    <source>
        <dbReference type="ARBA" id="ARBA00022764"/>
    </source>
</evidence>
<dbReference type="GeneID" id="43166407"/>
<proteinExistence type="predicted"/>